<dbReference type="Pfam" id="PF00364">
    <property type="entry name" value="Biotin_lipoyl"/>
    <property type="match status" value="1"/>
</dbReference>
<evidence type="ECO:0000256" key="1">
    <source>
        <dbReference type="RuleBase" id="RU364072"/>
    </source>
</evidence>
<dbReference type="GO" id="GO:0009317">
    <property type="term" value="C:acetyl-CoA carboxylase complex"/>
    <property type="evidence" value="ECO:0007669"/>
    <property type="project" value="InterPro"/>
</dbReference>
<dbReference type="Gene3D" id="2.40.50.100">
    <property type="match status" value="1"/>
</dbReference>
<sequence>MSEHVVQSPLPGIFYTKPSPDQPPFVEVGSVVTADTTVGLVEVMKQFAEVKAGVNGTVTEIHAENESIIGPGDGILTVEKG</sequence>
<dbReference type="Proteomes" id="UP000334990">
    <property type="component" value="Unassembled WGS sequence"/>
</dbReference>
<accession>A0A5M3W5L1</accession>
<proteinExistence type="predicted"/>
<dbReference type="NCBIfam" id="NF005457">
    <property type="entry name" value="PRK07051.1"/>
    <property type="match status" value="1"/>
</dbReference>
<dbReference type="SUPFAM" id="SSF51230">
    <property type="entry name" value="Single hybrid motif"/>
    <property type="match status" value="1"/>
</dbReference>
<dbReference type="PROSITE" id="PS50968">
    <property type="entry name" value="BIOTINYL_LIPOYL"/>
    <property type="match status" value="1"/>
</dbReference>
<keyword evidence="1" id="KW-0443">Lipid metabolism</keyword>
<evidence type="ECO:0000313" key="3">
    <source>
        <dbReference type="EMBL" id="GES03540.1"/>
    </source>
</evidence>
<dbReference type="AlphaFoldDB" id="A0A5M3W5L1"/>
<evidence type="ECO:0000313" key="4">
    <source>
        <dbReference type="Proteomes" id="UP000334990"/>
    </source>
</evidence>
<dbReference type="RefSeq" id="WP_155339701.1">
    <property type="nucleotide sequence ID" value="NZ_BAAABN010000042.1"/>
</dbReference>
<keyword evidence="1" id="KW-0444">Lipid biosynthesis</keyword>
<evidence type="ECO:0000259" key="2">
    <source>
        <dbReference type="PROSITE" id="PS50968"/>
    </source>
</evidence>
<feature type="domain" description="Lipoyl-binding" evidence="2">
    <location>
        <begin position="1"/>
        <end position="79"/>
    </location>
</feature>
<dbReference type="InterPro" id="IPR011053">
    <property type="entry name" value="Single_hybrid_motif"/>
</dbReference>
<protein>
    <recommendedName>
        <fullName evidence="1">Biotin carboxyl carrier protein of acetyl-CoA carboxylase</fullName>
    </recommendedName>
</protein>
<keyword evidence="1" id="KW-0275">Fatty acid biosynthesis</keyword>
<dbReference type="EMBL" id="BLAD01000070">
    <property type="protein sequence ID" value="GES03540.1"/>
    <property type="molecule type" value="Genomic_DNA"/>
</dbReference>
<dbReference type="UniPathway" id="UPA00094"/>
<dbReference type="OrthoDB" id="9811735at2"/>
<dbReference type="CDD" id="cd06850">
    <property type="entry name" value="biotinyl_domain"/>
    <property type="match status" value="1"/>
</dbReference>
<dbReference type="PRINTS" id="PR01071">
    <property type="entry name" value="ACOABIOTINCC"/>
</dbReference>
<gene>
    <name evidence="3" type="ORF">Acor_56060</name>
</gene>
<keyword evidence="4" id="KW-1185">Reference proteome</keyword>
<keyword evidence="1" id="KW-0276">Fatty acid metabolism</keyword>
<comment type="pathway">
    <text evidence="1">Lipid metabolism; fatty acid biosynthesis.</text>
</comment>
<comment type="caution">
    <text evidence="3">The sequence shown here is derived from an EMBL/GenBank/DDBJ whole genome shotgun (WGS) entry which is preliminary data.</text>
</comment>
<comment type="function">
    <text evidence="1">This protein is a component of the acetyl coenzyme A carboxylase complex; first, biotin carboxylase catalyzes the carboxylation of the carrier protein and then the transcarboxylase transfers the carboxyl group to form malonyl-CoA.</text>
</comment>
<name>A0A5M3W5L1_9ACTN</name>
<dbReference type="GO" id="GO:0003989">
    <property type="term" value="F:acetyl-CoA carboxylase activity"/>
    <property type="evidence" value="ECO:0007669"/>
    <property type="project" value="InterPro"/>
</dbReference>
<dbReference type="InterPro" id="IPR001249">
    <property type="entry name" value="AcCoA_biotinCC"/>
</dbReference>
<keyword evidence="1" id="KW-0092">Biotin</keyword>
<dbReference type="GO" id="GO:0006633">
    <property type="term" value="P:fatty acid biosynthetic process"/>
    <property type="evidence" value="ECO:0007669"/>
    <property type="project" value="UniProtKB-UniPathway"/>
</dbReference>
<dbReference type="InterPro" id="IPR000089">
    <property type="entry name" value="Biotin_lipoyl"/>
</dbReference>
<organism evidence="3 4">
    <name type="scientific">Acrocarpospora corrugata</name>
    <dbReference type="NCBI Taxonomy" id="35763"/>
    <lineage>
        <taxon>Bacteria</taxon>
        <taxon>Bacillati</taxon>
        <taxon>Actinomycetota</taxon>
        <taxon>Actinomycetes</taxon>
        <taxon>Streptosporangiales</taxon>
        <taxon>Streptosporangiaceae</taxon>
        <taxon>Acrocarpospora</taxon>
    </lineage>
</organism>
<reference evidence="3 4" key="1">
    <citation type="submission" date="2019-10" db="EMBL/GenBank/DDBJ databases">
        <title>Whole genome shotgun sequence of Acrocarpospora corrugata NBRC 13972.</title>
        <authorList>
            <person name="Ichikawa N."/>
            <person name="Kimura A."/>
            <person name="Kitahashi Y."/>
            <person name="Komaki H."/>
            <person name="Oguchi A."/>
        </authorList>
    </citation>
    <scope>NUCLEOTIDE SEQUENCE [LARGE SCALE GENOMIC DNA]</scope>
    <source>
        <strain evidence="3 4">NBRC 13972</strain>
    </source>
</reference>